<keyword evidence="3 9" id="KW-1003">Cell membrane</keyword>
<dbReference type="GO" id="GO:0065002">
    <property type="term" value="P:intracellular protein transmembrane transport"/>
    <property type="evidence" value="ECO:0007669"/>
    <property type="project" value="UniProtKB-UniRule"/>
</dbReference>
<evidence type="ECO:0000256" key="10">
    <source>
        <dbReference type="SAM" id="MobiDB-lite"/>
    </source>
</evidence>
<dbReference type="Pfam" id="PF00584">
    <property type="entry name" value="SecE"/>
    <property type="match status" value="1"/>
</dbReference>
<feature type="region of interest" description="Disordered" evidence="10">
    <location>
        <begin position="1"/>
        <end position="21"/>
    </location>
</feature>
<comment type="function">
    <text evidence="9">Essential subunit of the Sec protein translocation channel SecYEG. Clamps together the 2 halves of SecY. May contact the channel plug during translocation.</text>
</comment>
<dbReference type="STRING" id="246199.CUS_8156"/>
<accession>E9SB43</accession>
<name>E9SB43_RUMAL</name>
<evidence type="ECO:0000313" key="11">
    <source>
        <dbReference type="EMBL" id="EGC03732.1"/>
    </source>
</evidence>
<dbReference type="GO" id="GO:0043952">
    <property type="term" value="P:protein transport by the Sec complex"/>
    <property type="evidence" value="ECO:0007669"/>
    <property type="project" value="UniProtKB-UniRule"/>
</dbReference>
<gene>
    <name evidence="9 11" type="primary">secE</name>
    <name evidence="11" type="ORF">CUS_8156</name>
</gene>
<keyword evidence="12" id="KW-1185">Reference proteome</keyword>
<dbReference type="HAMAP" id="MF_00422">
    <property type="entry name" value="SecE"/>
    <property type="match status" value="1"/>
</dbReference>
<dbReference type="AlphaFoldDB" id="E9SB43"/>
<evidence type="ECO:0000256" key="3">
    <source>
        <dbReference type="ARBA" id="ARBA00022475"/>
    </source>
</evidence>
<protein>
    <recommendedName>
        <fullName evidence="9">Protein translocase subunit SecE</fullName>
    </recommendedName>
</protein>
<dbReference type="Gene3D" id="1.20.5.1030">
    <property type="entry name" value="Preprotein translocase secy subunit"/>
    <property type="match status" value="1"/>
</dbReference>
<dbReference type="PANTHER" id="PTHR33910">
    <property type="entry name" value="PROTEIN TRANSLOCASE SUBUNIT SECE"/>
    <property type="match status" value="1"/>
</dbReference>
<dbReference type="PANTHER" id="PTHR33910:SF1">
    <property type="entry name" value="PROTEIN TRANSLOCASE SUBUNIT SECE"/>
    <property type="match status" value="1"/>
</dbReference>
<keyword evidence="8 9" id="KW-0472">Membrane</keyword>
<comment type="subunit">
    <text evidence="9">Component of the Sec protein translocase complex. Heterotrimer consisting of SecY, SecE and SecG subunits. The heterotrimers can form oligomers, although 1 heterotrimer is thought to be able to translocate proteins. Interacts with the ribosome. Interacts with SecDF, and other proteins may be involved. Interacts with SecA.</text>
</comment>
<evidence type="ECO:0000256" key="4">
    <source>
        <dbReference type="ARBA" id="ARBA00022692"/>
    </source>
</evidence>
<evidence type="ECO:0000256" key="1">
    <source>
        <dbReference type="ARBA" id="ARBA00004370"/>
    </source>
</evidence>
<proteinExistence type="inferred from homology"/>
<dbReference type="PROSITE" id="PS01067">
    <property type="entry name" value="SECE_SEC61G"/>
    <property type="match status" value="1"/>
</dbReference>
<keyword evidence="7 9" id="KW-0811">Translocation</keyword>
<comment type="similarity">
    <text evidence="9">Belongs to the SecE/SEC61-gamma family.</text>
</comment>
<evidence type="ECO:0000256" key="7">
    <source>
        <dbReference type="ARBA" id="ARBA00023010"/>
    </source>
</evidence>
<dbReference type="GO" id="GO:0006605">
    <property type="term" value="P:protein targeting"/>
    <property type="evidence" value="ECO:0007669"/>
    <property type="project" value="UniProtKB-UniRule"/>
</dbReference>
<keyword evidence="5 9" id="KW-0653">Protein transport</keyword>
<evidence type="ECO:0000256" key="5">
    <source>
        <dbReference type="ARBA" id="ARBA00022927"/>
    </source>
</evidence>
<keyword evidence="2 9" id="KW-0813">Transport</keyword>
<comment type="caution">
    <text evidence="11">The sequence shown here is derived from an EMBL/GenBank/DDBJ whole genome shotgun (WGS) entry which is preliminary data.</text>
</comment>
<feature type="transmembrane region" description="Helical" evidence="9">
    <location>
        <begin position="46"/>
        <end position="67"/>
    </location>
</feature>
<dbReference type="Proteomes" id="UP000004259">
    <property type="component" value="Unassembled WGS sequence"/>
</dbReference>
<dbReference type="InterPro" id="IPR005807">
    <property type="entry name" value="SecE_bac"/>
</dbReference>
<dbReference type="NCBIfam" id="TIGR00964">
    <property type="entry name" value="secE_bact"/>
    <property type="match status" value="1"/>
</dbReference>
<evidence type="ECO:0000256" key="8">
    <source>
        <dbReference type="ARBA" id="ARBA00023136"/>
    </source>
</evidence>
<dbReference type="InterPro" id="IPR001901">
    <property type="entry name" value="Translocase_SecE/Sec61-g"/>
</dbReference>
<evidence type="ECO:0000256" key="6">
    <source>
        <dbReference type="ARBA" id="ARBA00022989"/>
    </source>
</evidence>
<feature type="compositionally biased region" description="Basic and acidic residues" evidence="10">
    <location>
        <begin position="11"/>
        <end position="21"/>
    </location>
</feature>
<keyword evidence="6 9" id="KW-1133">Transmembrane helix</keyword>
<dbReference type="RefSeq" id="WP_002848632.1">
    <property type="nucleotide sequence ID" value="NZ_ADKM02000062.1"/>
</dbReference>
<comment type="subcellular location">
    <subcellularLocation>
        <location evidence="9">Cell membrane</location>
        <topology evidence="9">Single-pass membrane protein</topology>
    </subcellularLocation>
    <subcellularLocation>
        <location evidence="1">Membrane</location>
    </subcellularLocation>
</comment>
<evidence type="ECO:0000256" key="2">
    <source>
        <dbReference type="ARBA" id="ARBA00022448"/>
    </source>
</evidence>
<evidence type="ECO:0000313" key="12">
    <source>
        <dbReference type="Proteomes" id="UP000004259"/>
    </source>
</evidence>
<dbReference type="eggNOG" id="COG0690">
    <property type="taxonomic scope" value="Bacteria"/>
</dbReference>
<reference evidence="11 12" key="1">
    <citation type="submission" date="2011-02" db="EMBL/GenBank/DDBJ databases">
        <authorList>
            <person name="Nelson K.E."/>
            <person name="Sutton G."/>
            <person name="Torralba M."/>
            <person name="Durkin S."/>
            <person name="Harkins D."/>
            <person name="Montgomery R."/>
            <person name="Ziemer C."/>
            <person name="Klaassens E."/>
            <person name="Ocuiv P."/>
            <person name="Morrison M."/>
        </authorList>
    </citation>
    <scope>NUCLEOTIDE SEQUENCE [LARGE SCALE GENOMIC DNA]</scope>
    <source>
        <strain evidence="11 12">8</strain>
    </source>
</reference>
<dbReference type="GO" id="GO:0008320">
    <property type="term" value="F:protein transmembrane transporter activity"/>
    <property type="evidence" value="ECO:0007669"/>
    <property type="project" value="UniProtKB-UniRule"/>
</dbReference>
<keyword evidence="4 9" id="KW-0812">Transmembrane</keyword>
<dbReference type="EMBL" id="ADKM02000062">
    <property type="protein sequence ID" value="EGC03732.1"/>
    <property type="molecule type" value="Genomic_DNA"/>
</dbReference>
<dbReference type="GO" id="GO:0009306">
    <property type="term" value="P:protein secretion"/>
    <property type="evidence" value="ECO:0007669"/>
    <property type="project" value="UniProtKB-UniRule"/>
</dbReference>
<sequence>MANDKQTTKSNKKDAEKDKKKGGLRKYFKELRAELKKVVWPTRQQVVNNTGVVLVVMSLMGLFLFAVDTGLSYGIRALIGLGAG</sequence>
<evidence type="ECO:0000256" key="9">
    <source>
        <dbReference type="HAMAP-Rule" id="MF_00422"/>
    </source>
</evidence>
<organism evidence="11 12">
    <name type="scientific">Ruminococcus albus 8</name>
    <dbReference type="NCBI Taxonomy" id="246199"/>
    <lineage>
        <taxon>Bacteria</taxon>
        <taxon>Bacillati</taxon>
        <taxon>Bacillota</taxon>
        <taxon>Clostridia</taxon>
        <taxon>Eubacteriales</taxon>
        <taxon>Oscillospiraceae</taxon>
        <taxon>Ruminococcus</taxon>
    </lineage>
</organism>
<dbReference type="InterPro" id="IPR038379">
    <property type="entry name" value="SecE_sf"/>
</dbReference>
<dbReference type="GO" id="GO:0005886">
    <property type="term" value="C:plasma membrane"/>
    <property type="evidence" value="ECO:0007669"/>
    <property type="project" value="UniProtKB-SubCell"/>
</dbReference>